<protein>
    <submittedName>
        <fullName evidence="1">Uncharacterized protein</fullName>
    </submittedName>
</protein>
<keyword evidence="2" id="KW-1185">Reference proteome</keyword>
<dbReference type="EMBL" id="FPBV01000019">
    <property type="protein sequence ID" value="SFV01343.1"/>
    <property type="molecule type" value="Genomic_DNA"/>
</dbReference>
<reference evidence="2" key="1">
    <citation type="submission" date="2016-10" db="EMBL/GenBank/DDBJ databases">
        <authorList>
            <person name="Varghese N."/>
        </authorList>
    </citation>
    <scope>NUCLEOTIDE SEQUENCE [LARGE SCALE GENOMIC DNA]</scope>
    <source>
        <strain evidence="2">DSM 17980</strain>
    </source>
</reference>
<evidence type="ECO:0000313" key="1">
    <source>
        <dbReference type="EMBL" id="SFV01343.1"/>
    </source>
</evidence>
<dbReference type="AlphaFoldDB" id="A0A1I7KV46"/>
<sequence>MTLQSTTDGMRFTPQMFLDYHTRRLGIQIEDIGVAPTVIVTWFTRVREALTRSVMEKYLPMPRFDTPIQAIVATSRSPLFSVR</sequence>
<evidence type="ECO:0000313" key="2">
    <source>
        <dbReference type="Proteomes" id="UP000183508"/>
    </source>
</evidence>
<accession>A0A1I7KV46</accession>
<organism evidence="1 2">
    <name type="scientific">Alicyclobacillus macrosporangiidus</name>
    <dbReference type="NCBI Taxonomy" id="392015"/>
    <lineage>
        <taxon>Bacteria</taxon>
        <taxon>Bacillati</taxon>
        <taxon>Bacillota</taxon>
        <taxon>Bacilli</taxon>
        <taxon>Bacillales</taxon>
        <taxon>Alicyclobacillaceae</taxon>
        <taxon>Alicyclobacillus</taxon>
    </lineage>
</organism>
<dbReference type="Proteomes" id="UP000183508">
    <property type="component" value="Unassembled WGS sequence"/>
</dbReference>
<gene>
    <name evidence="1" type="ORF">SAMN05421543_11969</name>
</gene>
<proteinExistence type="predicted"/>
<name>A0A1I7KV46_9BACL</name>